<evidence type="ECO:0000259" key="1">
    <source>
        <dbReference type="Pfam" id="PF01966"/>
    </source>
</evidence>
<dbReference type="PATRIC" id="fig|1330534.3.peg.1523"/>
<evidence type="ECO:0000313" key="3">
    <source>
        <dbReference type="Proteomes" id="UP000016860"/>
    </source>
</evidence>
<accession>U4R2N9</accession>
<sequence length="163" mass="18842">MTLNSDKIIKEMINYFKKDVKRINHTLKVYSFCNTIGTLEQLNDKELLIVSLSGILHDIGIKEAEKKYNSSAGPYQEKEGPAIAKEIMNKYDIDTYTIERVCYIIGHHHSYKKIDGVDFQILVEADFLVNIYEDEMDQNAINTVRSKYFKTKTGSAILEDMYL</sequence>
<dbReference type="AlphaFoldDB" id="U4R2N9"/>
<comment type="caution">
    <text evidence="2">The sequence shown here is derived from an EMBL/GenBank/DDBJ whole genome shotgun (WGS) entry which is preliminary data.</text>
</comment>
<dbReference type="Proteomes" id="UP000016860">
    <property type="component" value="Unassembled WGS sequence"/>
</dbReference>
<feature type="domain" description="HD" evidence="1">
    <location>
        <begin position="22"/>
        <end position="120"/>
    </location>
</feature>
<dbReference type="InterPro" id="IPR003607">
    <property type="entry name" value="HD/PDEase_dom"/>
</dbReference>
<dbReference type="RefSeq" id="WP_020815080.1">
    <property type="nucleotide sequence ID" value="NZ_ATAY01000024.1"/>
</dbReference>
<dbReference type="OrthoDB" id="155250at2"/>
<evidence type="ECO:0000313" key="2">
    <source>
        <dbReference type="EMBL" id="EPR12761.1"/>
    </source>
</evidence>
<dbReference type="EMBL" id="ATAY01000024">
    <property type="protein sequence ID" value="EPR12761.1"/>
    <property type="molecule type" value="Genomic_DNA"/>
</dbReference>
<reference evidence="2 3" key="1">
    <citation type="journal article" date="2013" name="Genome Announc.">
        <title>Draft Genome Sequence of the Cellulolytic Bacterium Clostridium papyrosolvens C7 (ATCC 700395).</title>
        <authorList>
            <person name="Zepeda V."/>
            <person name="Dassa B."/>
            <person name="Borovok I."/>
            <person name="Lamed R."/>
            <person name="Bayer E.A."/>
            <person name="Cate J.H."/>
        </authorList>
    </citation>
    <scope>NUCLEOTIDE SEQUENCE [LARGE SCALE GENOMIC DNA]</scope>
    <source>
        <strain evidence="2 3">C7</strain>
    </source>
</reference>
<dbReference type="Pfam" id="PF01966">
    <property type="entry name" value="HD"/>
    <property type="match status" value="1"/>
</dbReference>
<dbReference type="STRING" id="1330534.L323_07605"/>
<name>U4R2N9_9FIRM</name>
<dbReference type="SUPFAM" id="SSF109604">
    <property type="entry name" value="HD-domain/PDEase-like"/>
    <property type="match status" value="1"/>
</dbReference>
<proteinExistence type="predicted"/>
<protein>
    <submittedName>
        <fullName evidence="2">HD family phosphohydrolase</fullName>
    </submittedName>
</protein>
<dbReference type="CDD" id="cd00077">
    <property type="entry name" value="HDc"/>
    <property type="match status" value="1"/>
</dbReference>
<dbReference type="InterPro" id="IPR006674">
    <property type="entry name" value="HD_domain"/>
</dbReference>
<keyword evidence="2" id="KW-0378">Hydrolase</keyword>
<dbReference type="Gene3D" id="1.10.3210.10">
    <property type="entry name" value="Hypothetical protein af1432"/>
    <property type="match status" value="1"/>
</dbReference>
<organism evidence="2 3">
    <name type="scientific">Ruminiclostridium papyrosolvens C7</name>
    <dbReference type="NCBI Taxonomy" id="1330534"/>
    <lineage>
        <taxon>Bacteria</taxon>
        <taxon>Bacillati</taxon>
        <taxon>Bacillota</taxon>
        <taxon>Clostridia</taxon>
        <taxon>Eubacteriales</taxon>
        <taxon>Oscillospiraceae</taxon>
        <taxon>Ruminiclostridium</taxon>
    </lineage>
</organism>
<dbReference type="GO" id="GO:0016787">
    <property type="term" value="F:hydrolase activity"/>
    <property type="evidence" value="ECO:0007669"/>
    <property type="project" value="UniProtKB-KW"/>
</dbReference>
<gene>
    <name evidence="2" type="ORF">L323_07605</name>
</gene>